<dbReference type="PANTHER" id="PTHR30404:SF0">
    <property type="entry name" value="N-ACETYLMURAMOYL-L-ALANINE AMIDASE AMIC"/>
    <property type="match status" value="1"/>
</dbReference>
<dbReference type="PROSITE" id="PS51272">
    <property type="entry name" value="SLH"/>
    <property type="match status" value="2"/>
</dbReference>
<dbReference type="GO" id="GO:0008745">
    <property type="term" value="F:N-acetylmuramoyl-L-alanine amidase activity"/>
    <property type="evidence" value="ECO:0007669"/>
    <property type="project" value="InterPro"/>
</dbReference>
<comment type="caution">
    <text evidence="7">The sequence shown here is derived from an EMBL/GenBank/DDBJ whole genome shotgun (WGS) entry which is preliminary data.</text>
</comment>
<evidence type="ECO:0000259" key="6">
    <source>
        <dbReference type="PROSITE" id="PS51781"/>
    </source>
</evidence>
<feature type="domain" description="SH3b" evidence="6">
    <location>
        <begin position="198"/>
        <end position="260"/>
    </location>
</feature>
<evidence type="ECO:0000259" key="5">
    <source>
        <dbReference type="PROSITE" id="PS51272"/>
    </source>
</evidence>
<dbReference type="GO" id="GO:0030288">
    <property type="term" value="C:outer membrane-bounded periplasmic space"/>
    <property type="evidence" value="ECO:0007669"/>
    <property type="project" value="TreeGrafter"/>
</dbReference>
<proteinExistence type="predicted"/>
<dbReference type="OrthoDB" id="9806267at2"/>
<dbReference type="SMART" id="SM00287">
    <property type="entry name" value="SH3b"/>
    <property type="match status" value="1"/>
</dbReference>
<evidence type="ECO:0000256" key="1">
    <source>
        <dbReference type="ARBA" id="ARBA00022729"/>
    </source>
</evidence>
<dbReference type="InterPro" id="IPR003646">
    <property type="entry name" value="SH3-like_bac-type"/>
</dbReference>
<name>A0A7V7RLG1_9BACI</name>
<dbReference type="PROSITE" id="PS51781">
    <property type="entry name" value="SH3B"/>
    <property type="match status" value="1"/>
</dbReference>
<evidence type="ECO:0000313" key="8">
    <source>
        <dbReference type="Proteomes" id="UP000441354"/>
    </source>
</evidence>
<evidence type="ECO:0000256" key="4">
    <source>
        <dbReference type="SAM" id="SignalP"/>
    </source>
</evidence>
<keyword evidence="2" id="KW-0378">Hydrolase</keyword>
<dbReference type="EMBL" id="WBOT01000003">
    <property type="protein sequence ID" value="KAB2332559.1"/>
    <property type="molecule type" value="Genomic_DNA"/>
</dbReference>
<evidence type="ECO:0000256" key="3">
    <source>
        <dbReference type="ARBA" id="ARBA00023316"/>
    </source>
</evidence>
<dbReference type="PANTHER" id="PTHR30404">
    <property type="entry name" value="N-ACETYLMURAMOYL-L-ALANINE AMIDASE"/>
    <property type="match status" value="1"/>
</dbReference>
<dbReference type="Gene3D" id="3.40.630.40">
    <property type="entry name" value="Zn-dependent exopeptidases"/>
    <property type="match status" value="1"/>
</dbReference>
<keyword evidence="1 4" id="KW-0732">Signal</keyword>
<feature type="domain" description="SLH" evidence="5">
    <location>
        <begin position="24"/>
        <end position="83"/>
    </location>
</feature>
<gene>
    <name evidence="7" type="ORF">F7732_10710</name>
</gene>
<dbReference type="SUPFAM" id="SSF53187">
    <property type="entry name" value="Zn-dependent exopeptidases"/>
    <property type="match status" value="1"/>
</dbReference>
<evidence type="ECO:0000256" key="2">
    <source>
        <dbReference type="ARBA" id="ARBA00022801"/>
    </source>
</evidence>
<dbReference type="RefSeq" id="WP_151573857.1">
    <property type="nucleotide sequence ID" value="NZ_WBOT01000003.1"/>
</dbReference>
<keyword evidence="3" id="KW-0961">Cell wall biogenesis/degradation</keyword>
<feature type="signal peptide" evidence="4">
    <location>
        <begin position="1"/>
        <end position="24"/>
    </location>
</feature>
<dbReference type="Gene3D" id="2.30.30.40">
    <property type="entry name" value="SH3 Domains"/>
    <property type="match status" value="1"/>
</dbReference>
<accession>A0A7V7RLG1</accession>
<keyword evidence="8" id="KW-1185">Reference proteome</keyword>
<protein>
    <submittedName>
        <fullName evidence="7">SH3 domain-containing protein</fullName>
    </submittedName>
</protein>
<dbReference type="InterPro" id="IPR002508">
    <property type="entry name" value="MurNAc-LAA_cat"/>
</dbReference>
<dbReference type="SMART" id="SM00646">
    <property type="entry name" value="Ami_3"/>
    <property type="match status" value="1"/>
</dbReference>
<dbReference type="Pfam" id="PF08239">
    <property type="entry name" value="SH3_3"/>
    <property type="match status" value="1"/>
</dbReference>
<organism evidence="7 8">
    <name type="scientific">Bacillus mesophilum</name>
    <dbReference type="NCBI Taxonomy" id="1071718"/>
    <lineage>
        <taxon>Bacteria</taxon>
        <taxon>Bacillati</taxon>
        <taxon>Bacillota</taxon>
        <taxon>Bacilli</taxon>
        <taxon>Bacillales</taxon>
        <taxon>Bacillaceae</taxon>
        <taxon>Bacillus</taxon>
    </lineage>
</organism>
<dbReference type="InterPro" id="IPR001119">
    <property type="entry name" value="SLH_dom"/>
</dbReference>
<feature type="chain" id="PRO_5031343672" evidence="4">
    <location>
        <begin position="25"/>
        <end position="458"/>
    </location>
</feature>
<dbReference type="Proteomes" id="UP000441354">
    <property type="component" value="Unassembled WGS sequence"/>
</dbReference>
<dbReference type="Pfam" id="PF00395">
    <property type="entry name" value="SLH"/>
    <property type="match status" value="2"/>
</dbReference>
<evidence type="ECO:0000313" key="7">
    <source>
        <dbReference type="EMBL" id="KAB2332559.1"/>
    </source>
</evidence>
<dbReference type="GO" id="GO:0009253">
    <property type="term" value="P:peptidoglycan catabolic process"/>
    <property type="evidence" value="ECO:0007669"/>
    <property type="project" value="InterPro"/>
</dbReference>
<dbReference type="InterPro" id="IPR050695">
    <property type="entry name" value="N-acetylmuramoyl_amidase_3"/>
</dbReference>
<dbReference type="AlphaFoldDB" id="A0A7V7RLG1"/>
<feature type="domain" description="SLH" evidence="5">
    <location>
        <begin position="84"/>
        <end position="147"/>
    </location>
</feature>
<reference evidence="7 8" key="1">
    <citation type="journal article" date="2014" name="Arch. Microbiol.">
        <title>Bacillus mesophilum sp. nov., strain IITR-54T, a novel 4-chlorobiphenyl dechlorinating bacterium.</title>
        <authorList>
            <person name="Manickam N."/>
            <person name="Singh N.K."/>
            <person name="Bajaj A."/>
            <person name="Kumar R.M."/>
            <person name="Kaur G."/>
            <person name="Kaur N."/>
            <person name="Bala M."/>
            <person name="Kumar A."/>
            <person name="Mayilraj S."/>
        </authorList>
    </citation>
    <scope>NUCLEOTIDE SEQUENCE [LARGE SCALE GENOMIC DNA]</scope>
    <source>
        <strain evidence="7 8">IITR-54</strain>
    </source>
</reference>
<dbReference type="GO" id="GO:0071555">
    <property type="term" value="P:cell wall organization"/>
    <property type="evidence" value="ECO:0007669"/>
    <property type="project" value="UniProtKB-KW"/>
</dbReference>
<sequence>MRKIVLAVVLALLFLPLSETVSKAASSFNDVSTGHRAYKEIKYLFDGKIVTGSLDGYFNPGKIVTRGEAAAMIGRALNLNETKRSTQFSDVGSQYFASGYIQAAADAKIITGYKDGSFKPNNPVNRGEMAVILSKAFNYNFGGTLSGAAKALMTRGISGGMADGTFGSDLATIRADFSVFLARAINYKLRLNPTENFSLERTVTASSLNVRSGPSTAYPAVGSLVKGTKVEVAYSVGQWLYVRSGSTEGLVHSAYLDADIDTGNDNILSQQTIVIDAGHGGKDPGAIGYGLKEKDIVLNTALKVKALLAKSPFQYKLTRETDVYLALDERIDIAEDADADVFVSIHANAFNGSAKGSETYYYAAKNTNTADSKLLATKIQDRLIAAGKLNDRGVKNGNYHVLRENGMPAVLTELGFIDNKGDNAKLASPSWRDAAAKAIYYGILDYYKAKGFDVSDLY</sequence>
<dbReference type="Pfam" id="PF01520">
    <property type="entry name" value="Amidase_3"/>
    <property type="match status" value="1"/>
</dbReference>
<dbReference type="CDD" id="cd02696">
    <property type="entry name" value="MurNAc-LAA"/>
    <property type="match status" value="1"/>
</dbReference>